<protein>
    <submittedName>
        <fullName evidence="1">Uncharacterized protein</fullName>
    </submittedName>
</protein>
<dbReference type="KEGG" id="siw:GH266_06170"/>
<gene>
    <name evidence="1" type="ORF">GH266_06170</name>
</gene>
<organism evidence="1 2">
    <name type="scientific">Stappia indica</name>
    <dbReference type="NCBI Taxonomy" id="538381"/>
    <lineage>
        <taxon>Bacteria</taxon>
        <taxon>Pseudomonadati</taxon>
        <taxon>Pseudomonadota</taxon>
        <taxon>Alphaproteobacteria</taxon>
        <taxon>Hyphomicrobiales</taxon>
        <taxon>Stappiaceae</taxon>
        <taxon>Stappia</taxon>
    </lineage>
</organism>
<dbReference type="Proteomes" id="UP000435648">
    <property type="component" value="Chromosome"/>
</dbReference>
<dbReference type="OrthoDB" id="7632078at2"/>
<proteinExistence type="predicted"/>
<name>A0A857CEJ9_9HYPH</name>
<evidence type="ECO:0000313" key="1">
    <source>
        <dbReference type="EMBL" id="QGZ37255.1"/>
    </source>
</evidence>
<dbReference type="AlphaFoldDB" id="A0A857CEJ9"/>
<evidence type="ECO:0000313" key="2">
    <source>
        <dbReference type="Proteomes" id="UP000435648"/>
    </source>
</evidence>
<dbReference type="EMBL" id="CP046908">
    <property type="protein sequence ID" value="QGZ37255.1"/>
    <property type="molecule type" value="Genomic_DNA"/>
</dbReference>
<reference evidence="1 2" key="1">
    <citation type="submission" date="2019-12" db="EMBL/GenBank/DDBJ databases">
        <title>The genome of Stappia indica PHM037.</title>
        <authorList>
            <person name="Kacar D."/>
            <person name="Galan B."/>
            <person name="Canedo L."/>
            <person name="Rodriguez P."/>
            <person name="de la Calle F."/>
            <person name="Garcia J.L."/>
        </authorList>
    </citation>
    <scope>NUCLEOTIDE SEQUENCE [LARGE SCALE GENOMIC DNA]</scope>
    <source>
        <strain evidence="1 2">PHM037</strain>
    </source>
</reference>
<sequence>MQAAWLARGLDQAGGKLPLFDADGRRVAEKTIRACIAAGWAEPWFCNPIKPDWLVCRLTEAGRAVAENALES</sequence>
<accession>A0A857CEJ9</accession>